<dbReference type="Pfam" id="PF06962">
    <property type="entry name" value="rRNA_methylase"/>
    <property type="match status" value="1"/>
</dbReference>
<dbReference type="OMA" id="VLVVYHG"/>
<name>V4KBT8_EUTSA</name>
<dbReference type="EMBL" id="KI517683">
    <property type="protein sequence ID" value="ESQ35170.1"/>
    <property type="molecule type" value="Genomic_DNA"/>
</dbReference>
<protein>
    <recommendedName>
        <fullName evidence="3">rRNA methylase YtqB</fullName>
    </recommendedName>
</protein>
<dbReference type="Proteomes" id="UP000030689">
    <property type="component" value="Unassembled WGS sequence"/>
</dbReference>
<dbReference type="eggNOG" id="ENOG502QQ3B">
    <property type="taxonomic scope" value="Eukaryota"/>
</dbReference>
<dbReference type="AlphaFoldDB" id="V4KBT8"/>
<evidence type="ECO:0000313" key="2">
    <source>
        <dbReference type="Proteomes" id="UP000030689"/>
    </source>
</evidence>
<dbReference type="InterPro" id="IPR010719">
    <property type="entry name" value="MnmM_MeTrfase"/>
</dbReference>
<evidence type="ECO:0008006" key="3">
    <source>
        <dbReference type="Google" id="ProtNLM"/>
    </source>
</evidence>
<dbReference type="OrthoDB" id="2984at2759"/>
<organism evidence="1 2">
    <name type="scientific">Eutrema salsugineum</name>
    <name type="common">Saltwater cress</name>
    <name type="synonym">Sisymbrium salsugineum</name>
    <dbReference type="NCBI Taxonomy" id="72664"/>
    <lineage>
        <taxon>Eukaryota</taxon>
        <taxon>Viridiplantae</taxon>
        <taxon>Streptophyta</taxon>
        <taxon>Embryophyta</taxon>
        <taxon>Tracheophyta</taxon>
        <taxon>Spermatophyta</taxon>
        <taxon>Magnoliopsida</taxon>
        <taxon>eudicotyledons</taxon>
        <taxon>Gunneridae</taxon>
        <taxon>Pentapetalae</taxon>
        <taxon>rosids</taxon>
        <taxon>malvids</taxon>
        <taxon>Brassicales</taxon>
        <taxon>Brassicaceae</taxon>
        <taxon>Eutremeae</taxon>
        <taxon>Eutrema</taxon>
    </lineage>
</organism>
<sequence>MAAGFFQAEMSMLSSTLARSYSIPFRKTLMSFDFRIAMERNPFPRIPRSRVAAFSSSPPHSRNFPIPGLEDVFVGYLFGRKKATEVAHLVWEQIIQKGDVVVDATCGNGNDTLAMLKMVTDDSNGYGGHVYAMDIQKDAIESTSSLLDQTLGSKEKERVKLFNICHSKMEEIVPEKSSVRMVAFNLGYLPGGNKSIITVSDTTLSALKASERVLVPGGLISLVVYIGHPGGREELEVVEAFGSGLPVSDWVCCKLQMLNRPLAPVLVFMFKREK</sequence>
<dbReference type="KEGG" id="eus:EUTSA_v10008448mg"/>
<dbReference type="PANTHER" id="PTHR35276:SF1">
    <property type="entry name" value="TRNA (MNM(5)S(2)U34)-METHYLTRANSFERASE, CHLOROPLASTIC"/>
    <property type="match status" value="1"/>
</dbReference>
<accession>V4KBT8</accession>
<reference evidence="1 2" key="1">
    <citation type="journal article" date="2013" name="Front. Plant Sci.">
        <title>The Reference Genome of the Halophytic Plant Eutrema salsugineum.</title>
        <authorList>
            <person name="Yang R."/>
            <person name="Jarvis D.E."/>
            <person name="Chen H."/>
            <person name="Beilstein M.A."/>
            <person name="Grimwood J."/>
            <person name="Jenkins J."/>
            <person name="Shu S."/>
            <person name="Prochnik S."/>
            <person name="Xin M."/>
            <person name="Ma C."/>
            <person name="Schmutz J."/>
            <person name="Wing R.A."/>
            <person name="Mitchell-Olds T."/>
            <person name="Schumaker K.S."/>
            <person name="Wang X."/>
        </authorList>
    </citation>
    <scope>NUCLEOTIDE SEQUENCE [LARGE SCALE GENOMIC DNA]</scope>
</reference>
<keyword evidence="2" id="KW-1185">Reference proteome</keyword>
<dbReference type="CDD" id="cd02440">
    <property type="entry name" value="AdoMet_MTases"/>
    <property type="match status" value="1"/>
</dbReference>
<dbReference type="Gene3D" id="3.40.50.150">
    <property type="entry name" value="Vaccinia Virus protein VP39"/>
    <property type="match status" value="1"/>
</dbReference>
<dbReference type="STRING" id="72664.V4KBT8"/>
<proteinExistence type="predicted"/>
<dbReference type="GO" id="GO:0003729">
    <property type="term" value="F:mRNA binding"/>
    <property type="evidence" value="ECO:0007669"/>
    <property type="project" value="EnsemblPlants"/>
</dbReference>
<dbReference type="PANTHER" id="PTHR35276">
    <property type="entry name" value="S-ADENOSYL-L-METHIONINE-DEPENDENT METHYLTRANSFERASES SUPERFAMILY PROTEIN"/>
    <property type="match status" value="1"/>
</dbReference>
<gene>
    <name evidence="1" type="ORF">EUTSA_v10008448mg</name>
</gene>
<dbReference type="SUPFAM" id="SSF53335">
    <property type="entry name" value="S-adenosyl-L-methionine-dependent methyltransferases"/>
    <property type="match status" value="1"/>
</dbReference>
<dbReference type="Gramene" id="ESQ35170">
    <property type="protein sequence ID" value="ESQ35170"/>
    <property type="gene ID" value="EUTSA_v10008448mg"/>
</dbReference>
<dbReference type="InterPro" id="IPR029063">
    <property type="entry name" value="SAM-dependent_MTases_sf"/>
</dbReference>
<evidence type="ECO:0000313" key="1">
    <source>
        <dbReference type="EMBL" id="ESQ35170.1"/>
    </source>
</evidence>